<proteinExistence type="predicted"/>
<evidence type="ECO:0000313" key="2">
    <source>
        <dbReference type="Proteomes" id="UP001226574"/>
    </source>
</evidence>
<dbReference type="SUPFAM" id="SSF53850">
    <property type="entry name" value="Periplasmic binding protein-like II"/>
    <property type="match status" value="1"/>
</dbReference>
<reference evidence="1 2" key="1">
    <citation type="submission" date="2023-08" db="EMBL/GenBank/DDBJ databases">
        <title>Pseudoalteromonas haloplanktis LL1 genome.</title>
        <authorList>
            <person name="Wu S."/>
        </authorList>
    </citation>
    <scope>NUCLEOTIDE SEQUENCE [LARGE SCALE GENOMIC DNA]</scope>
    <source>
        <strain evidence="1 2">LL1</strain>
    </source>
</reference>
<comment type="caution">
    <text evidence="1">The sequence shown here is derived from an EMBL/GenBank/DDBJ whole genome shotgun (WGS) entry which is preliminary data.</text>
</comment>
<organism evidence="1 2">
    <name type="scientific">Pseudoalteromonas haloplanktis</name>
    <name type="common">Alteromonas haloplanktis</name>
    <dbReference type="NCBI Taxonomy" id="228"/>
    <lineage>
        <taxon>Bacteria</taxon>
        <taxon>Pseudomonadati</taxon>
        <taxon>Pseudomonadota</taxon>
        <taxon>Gammaproteobacteria</taxon>
        <taxon>Alteromonadales</taxon>
        <taxon>Pseudoalteromonadaceae</taxon>
        <taxon>Pseudoalteromonas</taxon>
    </lineage>
</organism>
<dbReference type="Gene3D" id="3.40.190.10">
    <property type="entry name" value="Periplasmic binding protein-like II"/>
    <property type="match status" value="2"/>
</dbReference>
<dbReference type="Proteomes" id="UP001226574">
    <property type="component" value="Unassembled WGS sequence"/>
</dbReference>
<keyword evidence="2" id="KW-1185">Reference proteome</keyword>
<dbReference type="EMBL" id="JAVIFY010000005">
    <property type="protein sequence ID" value="MDQ9091788.1"/>
    <property type="molecule type" value="Genomic_DNA"/>
</dbReference>
<gene>
    <name evidence="1" type="ORF">RC083_09305</name>
</gene>
<protein>
    <submittedName>
        <fullName evidence="1">Uncharacterized protein</fullName>
    </submittedName>
</protein>
<accession>A0ABU1BBB2</accession>
<name>A0ABU1BBB2_PSEHA</name>
<dbReference type="RefSeq" id="WP_309038914.1">
    <property type="nucleotide sequence ID" value="NZ_JAVIFY010000005.1"/>
</dbReference>
<sequence length="216" mass="25157">MKLTWTSHARLFKSLASKESFCTYNIIKTTERESQYLFSTIPTILYEQRRIYSAKDTLNQLPDSVSVAELLSQGKHIAVIGASSYGELDAIFEQYSSQIHFINGESRFARIAPMLFKQRVDLIIEYDQILDEMLTENQYHSLSSRTISEYPLFIEGYFACSKTAVNEQVLKTLHMQLLTEQGYEFINTTHQKVFSPSTAQRMMKLYDEKYHVRSRE</sequence>
<evidence type="ECO:0000313" key="1">
    <source>
        <dbReference type="EMBL" id="MDQ9091788.1"/>
    </source>
</evidence>